<dbReference type="Proteomes" id="UP000198688">
    <property type="component" value="Chromosome I"/>
</dbReference>
<keyword evidence="2 5" id="KW-0326">Glycosidase</keyword>
<dbReference type="EMBL" id="LT629758">
    <property type="protein sequence ID" value="SDT75992.1"/>
    <property type="molecule type" value="Genomic_DNA"/>
</dbReference>
<name>A0A1H2D0L8_9ACTN</name>
<dbReference type="GO" id="GO:0005975">
    <property type="term" value="P:carbohydrate metabolic process"/>
    <property type="evidence" value="ECO:0007669"/>
    <property type="project" value="InterPro"/>
</dbReference>
<evidence type="ECO:0000256" key="3">
    <source>
        <dbReference type="SAM" id="MobiDB-lite"/>
    </source>
</evidence>
<dbReference type="CDD" id="cd11354">
    <property type="entry name" value="AmyAc_bac_CMD_like"/>
    <property type="match status" value="1"/>
</dbReference>
<feature type="domain" description="Glycosyl hydrolase family 13 catalytic" evidence="4">
    <location>
        <begin position="12"/>
        <end position="346"/>
    </location>
</feature>
<accession>A0A1H2D0L8</accession>
<proteinExistence type="predicted"/>
<dbReference type="SUPFAM" id="SSF51445">
    <property type="entry name" value="(Trans)glycosidases"/>
    <property type="match status" value="1"/>
</dbReference>
<evidence type="ECO:0000313" key="6">
    <source>
        <dbReference type="Proteomes" id="UP000198688"/>
    </source>
</evidence>
<evidence type="ECO:0000259" key="4">
    <source>
        <dbReference type="SMART" id="SM00642"/>
    </source>
</evidence>
<dbReference type="GO" id="GO:0016798">
    <property type="term" value="F:hydrolase activity, acting on glycosyl bonds"/>
    <property type="evidence" value="ECO:0007669"/>
    <property type="project" value="UniProtKB-KW"/>
</dbReference>
<evidence type="ECO:0000313" key="5">
    <source>
        <dbReference type="EMBL" id="SDT75992.1"/>
    </source>
</evidence>
<evidence type="ECO:0000256" key="2">
    <source>
        <dbReference type="ARBA" id="ARBA00023295"/>
    </source>
</evidence>
<dbReference type="PANTHER" id="PTHR10357:SF210">
    <property type="entry name" value="MALTODEXTRIN GLUCOSIDASE"/>
    <property type="match status" value="1"/>
</dbReference>
<feature type="region of interest" description="Disordered" evidence="3">
    <location>
        <begin position="406"/>
        <end position="427"/>
    </location>
</feature>
<sequence>MNGWIDHAVWWHIYPLGFTGALDADAGAAGPGLGLGPGHRLTRLVDWLDYAVELGASGLQLGPIFASETHGYDTVDHFRVDPRLGDDADFDKLVGAARERGLHLLLDGVFNHVGRSFPAPDHWFRRTESGDLAVFEGHHGLVALDHDEPEVLDHVVRVMDHWLTRGASGWRLDAAYAVSPRFWAAALDRVRPRHPGAWFTGEVIHGDYAAYLQESGLDSISQYELWKAIWSSLNDRNLFELAWALDRHGTVLDAGLPLTFTGNHDVTRLASRLTDERHLGHALAVLFTVGGVPSVYYGDEQAFRGVKEERPGGDDEIRPPFPAGPGELAPFGWPTYRLHQRLIGVRRRNPWLSHARTSHAHLANETAALVSTAPGDPTRRIVTLLNVGDAPFTFPIDHTGLTLLESDTPGDGRPSATVPPHGWSILG</sequence>
<dbReference type="Pfam" id="PF00128">
    <property type="entry name" value="Alpha-amylase"/>
    <property type="match status" value="2"/>
</dbReference>
<evidence type="ECO:0000256" key="1">
    <source>
        <dbReference type="ARBA" id="ARBA00022801"/>
    </source>
</evidence>
<gene>
    <name evidence="5" type="ORF">SAMN04489716_7477</name>
</gene>
<dbReference type="PANTHER" id="PTHR10357">
    <property type="entry name" value="ALPHA-AMYLASE FAMILY MEMBER"/>
    <property type="match status" value="1"/>
</dbReference>
<keyword evidence="6" id="KW-1185">Reference proteome</keyword>
<dbReference type="SMART" id="SM00642">
    <property type="entry name" value="Aamy"/>
    <property type="match status" value="1"/>
</dbReference>
<dbReference type="InterPro" id="IPR017853">
    <property type="entry name" value="GH"/>
</dbReference>
<dbReference type="Gene3D" id="3.20.20.80">
    <property type="entry name" value="Glycosidases"/>
    <property type="match status" value="1"/>
</dbReference>
<dbReference type="AlphaFoldDB" id="A0A1H2D0L8"/>
<protein>
    <submittedName>
        <fullName evidence="5">Glycosidase</fullName>
    </submittedName>
</protein>
<dbReference type="InterPro" id="IPR006047">
    <property type="entry name" value="GH13_cat_dom"/>
</dbReference>
<reference evidence="5 6" key="1">
    <citation type="submission" date="2016-10" db="EMBL/GenBank/DDBJ databases">
        <authorList>
            <person name="de Groot N.N."/>
        </authorList>
    </citation>
    <scope>NUCLEOTIDE SEQUENCE [LARGE SCALE GENOMIC DNA]</scope>
    <source>
        <strain evidence="5 6">DSM 43941</strain>
    </source>
</reference>
<organism evidence="5 6">
    <name type="scientific">Actinoplanes derwentensis</name>
    <dbReference type="NCBI Taxonomy" id="113562"/>
    <lineage>
        <taxon>Bacteria</taxon>
        <taxon>Bacillati</taxon>
        <taxon>Actinomycetota</taxon>
        <taxon>Actinomycetes</taxon>
        <taxon>Micromonosporales</taxon>
        <taxon>Micromonosporaceae</taxon>
        <taxon>Actinoplanes</taxon>
    </lineage>
</organism>
<dbReference type="STRING" id="113562.SAMN04489716_7477"/>
<keyword evidence="1" id="KW-0378">Hydrolase</keyword>
<dbReference type="OrthoDB" id="9802433at2"/>
<dbReference type="RefSeq" id="WP_092552106.1">
    <property type="nucleotide sequence ID" value="NZ_BOMJ01000035.1"/>
</dbReference>